<keyword evidence="3" id="KW-1185">Reference proteome</keyword>
<comment type="caution">
    <text evidence="2">The sequence shown here is derived from an EMBL/GenBank/DDBJ whole genome shotgun (WGS) entry which is preliminary data.</text>
</comment>
<accession>A0ABR4GAY4</accession>
<feature type="region of interest" description="Disordered" evidence="1">
    <location>
        <begin position="1"/>
        <end position="22"/>
    </location>
</feature>
<gene>
    <name evidence="2" type="ORF">BJX66DRAFT_300229</name>
</gene>
<organism evidence="2 3">
    <name type="scientific">Aspergillus keveii</name>
    <dbReference type="NCBI Taxonomy" id="714993"/>
    <lineage>
        <taxon>Eukaryota</taxon>
        <taxon>Fungi</taxon>
        <taxon>Dikarya</taxon>
        <taxon>Ascomycota</taxon>
        <taxon>Pezizomycotina</taxon>
        <taxon>Eurotiomycetes</taxon>
        <taxon>Eurotiomycetidae</taxon>
        <taxon>Eurotiales</taxon>
        <taxon>Aspergillaceae</taxon>
        <taxon>Aspergillus</taxon>
        <taxon>Aspergillus subgen. Nidulantes</taxon>
    </lineage>
</organism>
<proteinExistence type="predicted"/>
<evidence type="ECO:0000256" key="1">
    <source>
        <dbReference type="SAM" id="MobiDB-lite"/>
    </source>
</evidence>
<reference evidence="2 3" key="1">
    <citation type="submission" date="2024-07" db="EMBL/GenBank/DDBJ databases">
        <title>Section-level genome sequencing and comparative genomics of Aspergillus sections Usti and Cavernicolus.</title>
        <authorList>
            <consortium name="Lawrence Berkeley National Laboratory"/>
            <person name="Nybo J.L."/>
            <person name="Vesth T.C."/>
            <person name="Theobald S."/>
            <person name="Frisvad J.C."/>
            <person name="Larsen T.O."/>
            <person name="Kjaerboelling I."/>
            <person name="Rothschild-Mancinelli K."/>
            <person name="Lyhne E.K."/>
            <person name="Kogle M.E."/>
            <person name="Barry K."/>
            <person name="Clum A."/>
            <person name="Na H."/>
            <person name="Ledsgaard L."/>
            <person name="Lin J."/>
            <person name="Lipzen A."/>
            <person name="Kuo A."/>
            <person name="Riley R."/>
            <person name="Mondo S."/>
            <person name="Labutti K."/>
            <person name="Haridas S."/>
            <person name="Pangalinan J."/>
            <person name="Salamov A.A."/>
            <person name="Simmons B.A."/>
            <person name="Magnuson J.K."/>
            <person name="Chen J."/>
            <person name="Drula E."/>
            <person name="Henrissat B."/>
            <person name="Wiebenga A."/>
            <person name="Lubbers R.J."/>
            <person name="Gomes A.C."/>
            <person name="Makela M.R."/>
            <person name="Stajich J."/>
            <person name="Grigoriev I.V."/>
            <person name="Mortensen U.H."/>
            <person name="De Vries R.P."/>
            <person name="Baker S.E."/>
            <person name="Andersen M.R."/>
        </authorList>
    </citation>
    <scope>NUCLEOTIDE SEQUENCE [LARGE SCALE GENOMIC DNA]</scope>
    <source>
        <strain evidence="2 3">CBS 209.92</strain>
    </source>
</reference>
<name>A0ABR4GAY4_9EURO</name>
<protein>
    <submittedName>
        <fullName evidence="2">Uncharacterized protein</fullName>
    </submittedName>
</protein>
<sequence length="89" mass="9987">MMSPLARSGKQASSIPRVHKEERGDTTWGLYLKCWPVWRRVGRKQHPRALGIGNSPQITARNCLTTRDARSVCLKKSLVCGLFPSDPEP</sequence>
<evidence type="ECO:0000313" key="2">
    <source>
        <dbReference type="EMBL" id="KAL2796190.1"/>
    </source>
</evidence>
<dbReference type="EMBL" id="JBFTWV010000028">
    <property type="protein sequence ID" value="KAL2796190.1"/>
    <property type="molecule type" value="Genomic_DNA"/>
</dbReference>
<dbReference type="Proteomes" id="UP001610563">
    <property type="component" value="Unassembled WGS sequence"/>
</dbReference>
<evidence type="ECO:0000313" key="3">
    <source>
        <dbReference type="Proteomes" id="UP001610563"/>
    </source>
</evidence>